<dbReference type="PANTHER" id="PTHR30562">
    <property type="entry name" value="UVRC/OXIDOREDUCTASE"/>
    <property type="match status" value="1"/>
</dbReference>
<evidence type="ECO:0000256" key="2">
    <source>
        <dbReference type="ARBA" id="ARBA00022763"/>
    </source>
</evidence>
<dbReference type="PANTHER" id="PTHR30562:SF1">
    <property type="entry name" value="UVRABC SYSTEM PROTEIN C"/>
    <property type="match status" value="1"/>
</dbReference>
<dbReference type="GO" id="GO:0006289">
    <property type="term" value="P:nucleotide-excision repair"/>
    <property type="evidence" value="ECO:0007669"/>
    <property type="project" value="UniProtKB-UniRule"/>
</dbReference>
<reference evidence="12 13" key="1">
    <citation type="submission" date="2018-07" db="EMBL/GenBank/DDBJ databases">
        <title>Venubactetium sediminum gen. nov., sp. nov., isolated from a marine solar saltern.</title>
        <authorList>
            <person name="Wang S."/>
        </authorList>
    </citation>
    <scope>NUCLEOTIDE SEQUENCE [LARGE SCALE GENOMIC DNA]</scope>
    <source>
        <strain evidence="12 13">WD2A32</strain>
    </source>
</reference>
<keyword evidence="4 7" id="KW-0267">Excision nuclease</keyword>
<dbReference type="EMBL" id="QPMH01000005">
    <property type="protein sequence ID" value="RDD62589.1"/>
    <property type="molecule type" value="Genomic_DNA"/>
</dbReference>
<evidence type="ECO:0000256" key="3">
    <source>
        <dbReference type="ARBA" id="ARBA00022769"/>
    </source>
</evidence>
<sequence>MRPDEDPGDSFTQVAALNGAGDEGTGSANAPAVSMERGRDVLVRAVKTLPGGPGVYRMLSRKGEPLYVGKARNLKKRVYTYTQLAKLPYRIQRMVAETASLEVVTTHTEVEALLLESNLVKRLMPRYNVQLRDDKSFPYILLTGDHDFPRIMKHRGAHTQPGDYYGPFASAGAVNRTITALEKAFLLRSCTDHVFAARSRPCLMYHIKRCSAPCVDYISKEDYAKLVQQARDFLSGRSQEIQRELQEAMQDASDRLDFESAAIYRDRVRALAHIQSHQDINVAGVHDADVIALHQEAGQTCIQVFFFRAGRNYGNRAYFPGHDRTLEPGEILASFLAQFYDNKPVPRLLLLSHAPDDRELLAEALAERAQAKVEIHVPQRGDKRKLVDHALTNAREALARHLSESNSQRRLLEGLAEHLGLEQAPERIEVYDNSHTRGSEPYGAMIVAGPEGFRKNQYRKFKIRTTRKLAEETEGAAPHKNGESTAAPGDDYAMMREVLTRRFQRAMKEDPDNQSGQWPDLVLVDGGRGQLNTALEVFADLGISDVPMVGVAKGPDRDAGRERIFLPERQPMLLNKDDPVLYFIQRLRDEAHRFAIGTHRAGRGKARLRSALDDVPGIGAKRKRALLLHFGSAKAVAAAGLADLEAVEGISKTVARKVYDHFHSAA</sequence>
<feature type="domain" description="GIY-YIG" evidence="10">
    <location>
        <begin position="51"/>
        <end position="129"/>
    </location>
</feature>
<feature type="domain" description="UVR" evidence="9">
    <location>
        <begin position="239"/>
        <end position="274"/>
    </location>
</feature>
<dbReference type="SUPFAM" id="SSF82771">
    <property type="entry name" value="GIY-YIG endonuclease"/>
    <property type="match status" value="1"/>
</dbReference>
<dbReference type="SMART" id="SM00278">
    <property type="entry name" value="HhH1"/>
    <property type="match status" value="2"/>
</dbReference>
<dbReference type="GO" id="GO:0009380">
    <property type="term" value="C:excinuclease repair complex"/>
    <property type="evidence" value="ECO:0007669"/>
    <property type="project" value="InterPro"/>
</dbReference>
<dbReference type="GO" id="GO:0005737">
    <property type="term" value="C:cytoplasm"/>
    <property type="evidence" value="ECO:0007669"/>
    <property type="project" value="UniProtKB-SubCell"/>
</dbReference>
<accession>A0A369TBA1</accession>
<keyword evidence="13" id="KW-1185">Reference proteome</keyword>
<feature type="domain" description="UvrC family homology region profile" evidence="11">
    <location>
        <begin position="290"/>
        <end position="538"/>
    </location>
</feature>
<comment type="function">
    <text evidence="7">The UvrABC repair system catalyzes the recognition and processing of DNA lesions. UvrC both incises the 5' and 3' sides of the lesion. The N-terminal half is responsible for the 3' incision and the C-terminal half is responsible for the 5' incision.</text>
</comment>
<evidence type="ECO:0000313" key="12">
    <source>
        <dbReference type="EMBL" id="RDD62589.1"/>
    </source>
</evidence>
<dbReference type="Pfam" id="PF14520">
    <property type="entry name" value="HHH_5"/>
    <property type="match status" value="1"/>
</dbReference>
<dbReference type="Pfam" id="PF01541">
    <property type="entry name" value="GIY-YIG"/>
    <property type="match status" value="1"/>
</dbReference>
<proteinExistence type="inferred from homology"/>
<evidence type="ECO:0000256" key="7">
    <source>
        <dbReference type="HAMAP-Rule" id="MF_00203"/>
    </source>
</evidence>
<dbReference type="InterPro" id="IPR003583">
    <property type="entry name" value="Hlx-hairpin-Hlx_DNA-bd_motif"/>
</dbReference>
<evidence type="ECO:0000259" key="11">
    <source>
        <dbReference type="PROSITE" id="PS50165"/>
    </source>
</evidence>
<keyword evidence="5 7" id="KW-0234">DNA repair</keyword>
<protein>
    <recommendedName>
        <fullName evidence="7">UvrABC system protein C</fullName>
        <shortName evidence="7">Protein UvrC</shortName>
    </recommendedName>
    <alternativeName>
        <fullName evidence="7">Excinuclease ABC subunit C</fullName>
    </alternativeName>
</protein>
<dbReference type="Proteomes" id="UP000253941">
    <property type="component" value="Unassembled WGS sequence"/>
</dbReference>
<feature type="region of interest" description="Disordered" evidence="8">
    <location>
        <begin position="1"/>
        <end position="33"/>
    </location>
</feature>
<dbReference type="InterPro" id="IPR001162">
    <property type="entry name" value="UvrC_RNase_H_dom"/>
</dbReference>
<name>A0A369TBA1_9PROT</name>
<evidence type="ECO:0000256" key="1">
    <source>
        <dbReference type="ARBA" id="ARBA00022490"/>
    </source>
</evidence>
<evidence type="ECO:0000256" key="5">
    <source>
        <dbReference type="ARBA" id="ARBA00023204"/>
    </source>
</evidence>
<comment type="similarity">
    <text evidence="7">Belongs to the UvrC family.</text>
</comment>
<dbReference type="PROSITE" id="PS50164">
    <property type="entry name" value="GIY_YIG"/>
    <property type="match status" value="1"/>
</dbReference>
<dbReference type="Gene3D" id="3.40.1440.10">
    <property type="entry name" value="GIY-YIG endonuclease"/>
    <property type="match status" value="1"/>
</dbReference>
<dbReference type="AlphaFoldDB" id="A0A369TBA1"/>
<evidence type="ECO:0000313" key="13">
    <source>
        <dbReference type="Proteomes" id="UP000253941"/>
    </source>
</evidence>
<dbReference type="FunFam" id="3.40.1440.10:FF:000001">
    <property type="entry name" value="UvrABC system protein C"/>
    <property type="match status" value="1"/>
</dbReference>
<dbReference type="InterPro" id="IPR010994">
    <property type="entry name" value="RuvA_2-like"/>
</dbReference>
<dbReference type="Gene3D" id="1.10.150.20">
    <property type="entry name" value="5' to 3' exonuclease, C-terminal subdomain"/>
    <property type="match status" value="1"/>
</dbReference>
<dbReference type="InterPro" id="IPR004791">
    <property type="entry name" value="UvrC"/>
</dbReference>
<comment type="subunit">
    <text evidence="7">Interacts with UvrB in an incision complex.</text>
</comment>
<dbReference type="InterPro" id="IPR035901">
    <property type="entry name" value="GIY-YIG_endonuc_sf"/>
</dbReference>
<keyword evidence="2 7" id="KW-0227">DNA damage</keyword>
<evidence type="ECO:0000256" key="8">
    <source>
        <dbReference type="SAM" id="MobiDB-lite"/>
    </source>
</evidence>
<dbReference type="PROSITE" id="PS50151">
    <property type="entry name" value="UVR"/>
    <property type="match status" value="1"/>
</dbReference>
<keyword evidence="6 7" id="KW-0742">SOS response</keyword>
<dbReference type="InterPro" id="IPR036876">
    <property type="entry name" value="UVR_dom_sf"/>
</dbReference>
<dbReference type="Gene3D" id="4.10.860.10">
    <property type="entry name" value="UVR domain"/>
    <property type="match status" value="1"/>
</dbReference>
<dbReference type="Pfam" id="PF22920">
    <property type="entry name" value="UvrC_RNaseH"/>
    <property type="match status" value="1"/>
</dbReference>
<dbReference type="SUPFAM" id="SSF46600">
    <property type="entry name" value="C-terminal UvrC-binding domain of UvrB"/>
    <property type="match status" value="1"/>
</dbReference>
<dbReference type="NCBIfam" id="NF001824">
    <property type="entry name" value="PRK00558.1-5"/>
    <property type="match status" value="1"/>
</dbReference>
<evidence type="ECO:0000256" key="4">
    <source>
        <dbReference type="ARBA" id="ARBA00022881"/>
    </source>
</evidence>
<dbReference type="InterPro" id="IPR000305">
    <property type="entry name" value="GIY-YIG_endonuc"/>
</dbReference>
<dbReference type="HAMAP" id="MF_00203">
    <property type="entry name" value="UvrC"/>
    <property type="match status" value="1"/>
</dbReference>
<dbReference type="Pfam" id="PF08459">
    <property type="entry name" value="UvrC_RNaseH_dom"/>
    <property type="match status" value="1"/>
</dbReference>
<evidence type="ECO:0000256" key="6">
    <source>
        <dbReference type="ARBA" id="ARBA00023236"/>
    </source>
</evidence>
<comment type="subcellular location">
    <subcellularLocation>
        <location evidence="7">Cytoplasm</location>
    </subcellularLocation>
</comment>
<organism evidence="12 13">
    <name type="scientific">Ferruginivarius sediminum</name>
    <dbReference type="NCBI Taxonomy" id="2661937"/>
    <lineage>
        <taxon>Bacteria</taxon>
        <taxon>Pseudomonadati</taxon>
        <taxon>Pseudomonadota</taxon>
        <taxon>Alphaproteobacteria</taxon>
        <taxon>Rhodospirillales</taxon>
        <taxon>Rhodospirillaceae</taxon>
        <taxon>Ferruginivarius</taxon>
    </lineage>
</organism>
<feature type="region of interest" description="Disordered" evidence="8">
    <location>
        <begin position="469"/>
        <end position="491"/>
    </location>
</feature>
<dbReference type="PROSITE" id="PS50165">
    <property type="entry name" value="UVRC"/>
    <property type="match status" value="1"/>
</dbReference>
<comment type="caution">
    <text evidence="12">The sequence shown here is derived from an EMBL/GenBank/DDBJ whole genome shotgun (WGS) entry which is preliminary data.</text>
</comment>
<dbReference type="CDD" id="cd10434">
    <property type="entry name" value="GIY-YIG_UvrC_Cho"/>
    <property type="match status" value="1"/>
</dbReference>
<dbReference type="InterPro" id="IPR001943">
    <property type="entry name" value="UVR_dom"/>
</dbReference>
<evidence type="ECO:0000259" key="9">
    <source>
        <dbReference type="PROSITE" id="PS50151"/>
    </source>
</evidence>
<keyword evidence="3 7" id="KW-0228">DNA excision</keyword>
<keyword evidence="1 7" id="KW-0963">Cytoplasm</keyword>
<dbReference type="InterPro" id="IPR038476">
    <property type="entry name" value="UvrC_RNase_H_dom_sf"/>
</dbReference>
<dbReference type="GO" id="GO:0009432">
    <property type="term" value="P:SOS response"/>
    <property type="evidence" value="ECO:0007669"/>
    <property type="project" value="UniProtKB-UniRule"/>
</dbReference>
<dbReference type="SUPFAM" id="SSF47781">
    <property type="entry name" value="RuvA domain 2-like"/>
    <property type="match status" value="1"/>
</dbReference>
<dbReference type="Gene3D" id="3.30.420.340">
    <property type="entry name" value="UvrC, RNAse H endonuclease domain"/>
    <property type="match status" value="1"/>
</dbReference>
<dbReference type="InterPro" id="IPR047296">
    <property type="entry name" value="GIY-YIG_UvrC_Cho"/>
</dbReference>
<dbReference type="Pfam" id="PF02151">
    <property type="entry name" value="UVR"/>
    <property type="match status" value="1"/>
</dbReference>
<dbReference type="NCBIfam" id="TIGR00194">
    <property type="entry name" value="uvrC"/>
    <property type="match status" value="1"/>
</dbReference>
<dbReference type="SMART" id="SM00465">
    <property type="entry name" value="GIYc"/>
    <property type="match status" value="1"/>
</dbReference>
<gene>
    <name evidence="7" type="primary">uvrC</name>
    <name evidence="12" type="ORF">DRB17_07125</name>
</gene>
<evidence type="ECO:0000259" key="10">
    <source>
        <dbReference type="PROSITE" id="PS50164"/>
    </source>
</evidence>
<dbReference type="InterPro" id="IPR050066">
    <property type="entry name" value="UvrABC_protein_C"/>
</dbReference>
<dbReference type="GO" id="GO:0009381">
    <property type="term" value="F:excinuclease ABC activity"/>
    <property type="evidence" value="ECO:0007669"/>
    <property type="project" value="UniProtKB-UniRule"/>
</dbReference>
<dbReference type="GO" id="GO:0003677">
    <property type="term" value="F:DNA binding"/>
    <property type="evidence" value="ECO:0007669"/>
    <property type="project" value="UniProtKB-UniRule"/>
</dbReference>